<proteinExistence type="inferred from homology"/>
<comment type="caution">
    <text evidence="7">The sequence shown here is derived from an EMBL/GenBank/DDBJ whole genome shotgun (WGS) entry which is preliminary data.</text>
</comment>
<keyword evidence="3" id="KW-0378">Hydrolase</keyword>
<comment type="similarity">
    <text evidence="1">Belongs to the glycosyl hydrolase 30 family.</text>
</comment>
<name>A0A813EXN6_POLGL</name>
<dbReference type="Gene3D" id="3.40.50.150">
    <property type="entry name" value="Vaccinia Virus protein VP39"/>
    <property type="match status" value="1"/>
</dbReference>
<evidence type="ECO:0000256" key="1">
    <source>
        <dbReference type="ARBA" id="ARBA00005382"/>
    </source>
</evidence>
<dbReference type="InterPro" id="IPR029063">
    <property type="entry name" value="SAM-dependent_MTases_sf"/>
</dbReference>
<evidence type="ECO:0000259" key="6">
    <source>
        <dbReference type="Pfam" id="PF17189"/>
    </source>
</evidence>
<dbReference type="SUPFAM" id="SSF51445">
    <property type="entry name" value="(Trans)glycosidases"/>
    <property type="match status" value="1"/>
</dbReference>
<dbReference type="AlphaFoldDB" id="A0A813EXN6"/>
<dbReference type="Pfam" id="PF17189">
    <property type="entry name" value="Glyco_hydro_30C"/>
    <property type="match status" value="1"/>
</dbReference>
<sequence>MFQRARVLLSDPAASRFIWGLAFHWYGDPRLEDWPDPGGQVCFENVRHVHEFRPGVHLIMTEACQEATPKLGDWGVGERYGESIIKDLNNWTEGWIDWNLVLDLEGGPNHAGNYCTALIIADIESDELLFQSSYYYMGHFSRYIKPGAFRVACASNRDSLEVTAFLNPDGTLVTVVMNRTAKLQGFRARSAFKLLQIDQELDLLAGVRNVADLCAAPGGWSQVLAMRLLGVGVDGKPLDTRLVEDEVHQSARIVAVDKYKMQPIEGVVQVEGDIT</sequence>
<dbReference type="InterPro" id="IPR033453">
    <property type="entry name" value="Glyco_hydro_30_TIM-barrel"/>
</dbReference>
<dbReference type="GO" id="GO:0008168">
    <property type="term" value="F:methyltransferase activity"/>
    <property type="evidence" value="ECO:0007669"/>
    <property type="project" value="InterPro"/>
</dbReference>
<accession>A0A813EXN6</accession>
<dbReference type="Pfam" id="PF02055">
    <property type="entry name" value="Glyco_hydro_30"/>
    <property type="match status" value="1"/>
</dbReference>
<dbReference type="Proteomes" id="UP000654075">
    <property type="component" value="Unassembled WGS sequence"/>
</dbReference>
<reference evidence="7" key="1">
    <citation type="submission" date="2021-02" db="EMBL/GenBank/DDBJ databases">
        <authorList>
            <person name="Dougan E. K."/>
            <person name="Rhodes N."/>
            <person name="Thang M."/>
            <person name="Chan C."/>
        </authorList>
    </citation>
    <scope>NUCLEOTIDE SEQUENCE</scope>
</reference>
<protein>
    <recommendedName>
        <fullName evidence="9">Glucosylceramidase</fullName>
    </recommendedName>
</protein>
<evidence type="ECO:0000313" key="8">
    <source>
        <dbReference type="Proteomes" id="UP000654075"/>
    </source>
</evidence>
<dbReference type="GO" id="GO:0032259">
    <property type="term" value="P:methylation"/>
    <property type="evidence" value="ECO:0007669"/>
    <property type="project" value="InterPro"/>
</dbReference>
<dbReference type="InterPro" id="IPR002877">
    <property type="entry name" value="RNA_MeTrfase_FtsJ_dom"/>
</dbReference>
<dbReference type="PANTHER" id="PTHR11069">
    <property type="entry name" value="GLUCOSYLCERAMIDASE"/>
    <property type="match status" value="1"/>
</dbReference>
<gene>
    <name evidence="7" type="ORF">PGLA1383_LOCUS22819</name>
</gene>
<evidence type="ECO:0000313" key="7">
    <source>
        <dbReference type="EMBL" id="CAE8604670.1"/>
    </source>
</evidence>
<dbReference type="GO" id="GO:0006680">
    <property type="term" value="P:glucosylceramide catabolic process"/>
    <property type="evidence" value="ECO:0007669"/>
    <property type="project" value="TreeGrafter"/>
</dbReference>
<dbReference type="InterPro" id="IPR001139">
    <property type="entry name" value="Glyco_hydro_30"/>
</dbReference>
<dbReference type="Pfam" id="PF01728">
    <property type="entry name" value="FtsJ"/>
    <property type="match status" value="1"/>
</dbReference>
<dbReference type="EMBL" id="CAJNNV010016779">
    <property type="protein sequence ID" value="CAE8604670.1"/>
    <property type="molecule type" value="Genomic_DNA"/>
</dbReference>
<dbReference type="PANTHER" id="PTHR11069:SF23">
    <property type="entry name" value="LYSOSOMAL ACID GLUCOSYLCERAMIDASE"/>
    <property type="match status" value="1"/>
</dbReference>
<feature type="non-terminal residue" evidence="7">
    <location>
        <position position="1"/>
    </location>
</feature>
<evidence type="ECO:0000259" key="5">
    <source>
        <dbReference type="Pfam" id="PF02055"/>
    </source>
</evidence>
<evidence type="ECO:0000256" key="3">
    <source>
        <dbReference type="ARBA" id="ARBA00022801"/>
    </source>
</evidence>
<evidence type="ECO:0008006" key="9">
    <source>
        <dbReference type="Google" id="ProtNLM"/>
    </source>
</evidence>
<dbReference type="Gene3D" id="3.20.20.80">
    <property type="entry name" value="Glycosidases"/>
    <property type="match status" value="1"/>
</dbReference>
<evidence type="ECO:0000256" key="2">
    <source>
        <dbReference type="ARBA" id="ARBA00022729"/>
    </source>
</evidence>
<dbReference type="InterPro" id="IPR017853">
    <property type="entry name" value="GH"/>
</dbReference>
<dbReference type="SUPFAM" id="SSF53335">
    <property type="entry name" value="S-adenosyl-L-methionine-dependent methyltransferases"/>
    <property type="match status" value="1"/>
</dbReference>
<feature type="domain" description="Glycosyl hydrolase family 30 TIM-barrel" evidence="5">
    <location>
        <begin position="4"/>
        <end position="144"/>
    </location>
</feature>
<feature type="domain" description="Glycosyl hydrolase family 30 beta sandwich" evidence="6">
    <location>
        <begin position="147"/>
        <end position="185"/>
    </location>
</feature>
<dbReference type="GO" id="GO:0004348">
    <property type="term" value="F:glucosylceramidase activity"/>
    <property type="evidence" value="ECO:0007669"/>
    <property type="project" value="InterPro"/>
</dbReference>
<dbReference type="GO" id="GO:0016020">
    <property type="term" value="C:membrane"/>
    <property type="evidence" value="ECO:0007669"/>
    <property type="project" value="GOC"/>
</dbReference>
<organism evidence="7 8">
    <name type="scientific">Polarella glacialis</name>
    <name type="common">Dinoflagellate</name>
    <dbReference type="NCBI Taxonomy" id="89957"/>
    <lineage>
        <taxon>Eukaryota</taxon>
        <taxon>Sar</taxon>
        <taxon>Alveolata</taxon>
        <taxon>Dinophyceae</taxon>
        <taxon>Suessiales</taxon>
        <taxon>Suessiaceae</taxon>
        <taxon>Polarella</taxon>
    </lineage>
</organism>
<keyword evidence="2" id="KW-0732">Signal</keyword>
<dbReference type="InterPro" id="IPR033452">
    <property type="entry name" value="GH30_C"/>
</dbReference>
<evidence type="ECO:0000259" key="4">
    <source>
        <dbReference type="Pfam" id="PF01728"/>
    </source>
</evidence>
<keyword evidence="8" id="KW-1185">Reference proteome</keyword>
<dbReference type="OrthoDB" id="289250at2759"/>
<feature type="domain" description="Ribosomal RNA methyltransferase FtsJ" evidence="4">
    <location>
        <begin position="186"/>
        <end position="275"/>
    </location>
</feature>